<reference evidence="1" key="2">
    <citation type="journal article" date="2023" name="BMC Genomics">
        <title>Pest status, molecular evolution, and epigenetic factors derived from the genome assembly of Frankliniella fusca, a thysanopteran phytovirus vector.</title>
        <authorList>
            <person name="Catto M.A."/>
            <person name="Labadie P.E."/>
            <person name="Jacobson A.L."/>
            <person name="Kennedy G.G."/>
            <person name="Srinivasan R."/>
            <person name="Hunt B.G."/>
        </authorList>
    </citation>
    <scope>NUCLEOTIDE SEQUENCE</scope>
    <source>
        <strain evidence="1">PL_HMW_Pooled</strain>
    </source>
</reference>
<dbReference type="EMBL" id="JAHWGI010000302">
    <property type="protein sequence ID" value="KAK3912808.1"/>
    <property type="molecule type" value="Genomic_DNA"/>
</dbReference>
<gene>
    <name evidence="1" type="ORF">KUF71_004758</name>
</gene>
<accession>A0AAE1H1I5</accession>
<evidence type="ECO:0000313" key="2">
    <source>
        <dbReference type="Proteomes" id="UP001219518"/>
    </source>
</evidence>
<evidence type="ECO:0000313" key="1">
    <source>
        <dbReference type="EMBL" id="KAK3912808.1"/>
    </source>
</evidence>
<dbReference type="AlphaFoldDB" id="A0AAE1H1I5"/>
<dbReference type="PANTHER" id="PTHR21615">
    <property type="entry name" value="CYCLIN N-TERMINAL DOMAIN-CONTAINING PROTEIN 1"/>
    <property type="match status" value="1"/>
</dbReference>
<keyword evidence="2" id="KW-1185">Reference proteome</keyword>
<dbReference type="GO" id="GO:0007131">
    <property type="term" value="P:reciprocal meiotic recombination"/>
    <property type="evidence" value="ECO:0007669"/>
    <property type="project" value="TreeGrafter"/>
</dbReference>
<dbReference type="Gene3D" id="1.10.472.10">
    <property type="entry name" value="Cyclin-like"/>
    <property type="match status" value="1"/>
</dbReference>
<name>A0AAE1H1I5_9NEOP</name>
<comment type="caution">
    <text evidence="1">The sequence shown here is derived from an EMBL/GenBank/DDBJ whole genome shotgun (WGS) entry which is preliminary data.</text>
</comment>
<dbReference type="SUPFAM" id="SSF47954">
    <property type="entry name" value="Cyclin-like"/>
    <property type="match status" value="1"/>
</dbReference>
<reference evidence="1" key="1">
    <citation type="submission" date="2021-07" db="EMBL/GenBank/DDBJ databases">
        <authorList>
            <person name="Catto M.A."/>
            <person name="Jacobson A."/>
            <person name="Kennedy G."/>
            <person name="Labadie P."/>
            <person name="Hunt B.G."/>
            <person name="Srinivasan R."/>
        </authorList>
    </citation>
    <scope>NUCLEOTIDE SEQUENCE</scope>
    <source>
        <strain evidence="1">PL_HMW_Pooled</strain>
        <tissue evidence="1">Head</tissue>
    </source>
</reference>
<sequence length="322" mass="37026">MDFQFVTPANRTPLSEFSVPKSKLYDESMMDFLLILREHNSQRKREFATEGSLAFLSTPSPVVELTLNICSVFELPKEVTFLAIDIFDRFVVQHTTDLWQYSCDSSSDFKSQMKYWRRISARSQKQSLLRLLSCIQIASKIVLQSVALSPKHVEEYLHKSGHAYKLKSICGSERRVFSSLGCKVPIYTIFDYIFVLLEALLKWTNETHELFPVCDQVLEYTYLQRDEIYKQFIWMATCRWDHSRDERIKFAEVELDQFLMASAIIVTSIYILNLSSIGPNEASEILSELASVSSNDIRGLSILISQKILGEGIRSVTFKSCG</sequence>
<organism evidence="1 2">
    <name type="scientific">Frankliniella fusca</name>
    <dbReference type="NCBI Taxonomy" id="407009"/>
    <lineage>
        <taxon>Eukaryota</taxon>
        <taxon>Metazoa</taxon>
        <taxon>Ecdysozoa</taxon>
        <taxon>Arthropoda</taxon>
        <taxon>Hexapoda</taxon>
        <taxon>Insecta</taxon>
        <taxon>Pterygota</taxon>
        <taxon>Neoptera</taxon>
        <taxon>Paraneoptera</taxon>
        <taxon>Thysanoptera</taxon>
        <taxon>Terebrantia</taxon>
        <taxon>Thripoidea</taxon>
        <taxon>Thripidae</taxon>
        <taxon>Frankliniella</taxon>
    </lineage>
</organism>
<dbReference type="InterPro" id="IPR036915">
    <property type="entry name" value="Cyclin-like_sf"/>
</dbReference>
<protein>
    <submittedName>
        <fullName evidence="1">Cyclin N-terminal domain-containing protein 1</fullName>
    </submittedName>
</protein>
<proteinExistence type="predicted"/>
<dbReference type="PANTHER" id="PTHR21615:SF2">
    <property type="entry name" value="CYCLIN N-TERMINAL DOMAIN-CONTAINING PROTEIN 1"/>
    <property type="match status" value="1"/>
</dbReference>
<dbReference type="GO" id="GO:0035861">
    <property type="term" value="C:site of double-strand break"/>
    <property type="evidence" value="ECO:0007669"/>
    <property type="project" value="TreeGrafter"/>
</dbReference>
<dbReference type="Proteomes" id="UP001219518">
    <property type="component" value="Unassembled WGS sequence"/>
</dbReference>